<keyword evidence="2" id="KW-1185">Reference proteome</keyword>
<organism evidence="1 2">
    <name type="scientific">Coemansia furcata</name>
    <dbReference type="NCBI Taxonomy" id="417177"/>
    <lineage>
        <taxon>Eukaryota</taxon>
        <taxon>Fungi</taxon>
        <taxon>Fungi incertae sedis</taxon>
        <taxon>Zoopagomycota</taxon>
        <taxon>Kickxellomycotina</taxon>
        <taxon>Kickxellomycetes</taxon>
        <taxon>Kickxellales</taxon>
        <taxon>Kickxellaceae</taxon>
        <taxon>Coemansia</taxon>
    </lineage>
</organism>
<dbReference type="Proteomes" id="UP001140096">
    <property type="component" value="Unassembled WGS sequence"/>
</dbReference>
<sequence>RPLRESRLADVMARHGNQNPFYMKHVLSVRQFSRDDLHLLFAVAQEMRTAVQRSGMVPVLAGRVMAAVFYEPSSRTSSSFQTAMQRLGGTVFTANSESSSVAKGETLEDTVRTFGSYADVIALRHPQPGSVQGAARFANIPVLNAGDGVGEHPSQAMLDAFTIREELGTVNGLTITLVGDLKNGRTVHSLARVLAQYKNVTLNYVSPASLAMPESIKRDVALRAPYVEQHEFSELTDAVLAKTDVLYVTRVQKERFADEAEYERTRSAFVIDNEVMRKCKRNMIVMHPLPRVTEIAPEVDTDQRAAYFRQMQYGMFVRMALLALVLCRNF</sequence>
<dbReference type="EMBL" id="JANBUP010003643">
    <property type="protein sequence ID" value="KAJ2796151.1"/>
    <property type="molecule type" value="Genomic_DNA"/>
</dbReference>
<evidence type="ECO:0000313" key="2">
    <source>
        <dbReference type="Proteomes" id="UP001140096"/>
    </source>
</evidence>
<reference evidence="1" key="1">
    <citation type="submission" date="2022-07" db="EMBL/GenBank/DDBJ databases">
        <title>Phylogenomic reconstructions and comparative analyses of Kickxellomycotina fungi.</title>
        <authorList>
            <person name="Reynolds N.K."/>
            <person name="Stajich J.E."/>
            <person name="Barry K."/>
            <person name="Grigoriev I.V."/>
            <person name="Crous P."/>
            <person name="Smith M.E."/>
        </authorList>
    </citation>
    <scope>NUCLEOTIDE SEQUENCE</scope>
    <source>
        <strain evidence="1">CBS 102833</strain>
    </source>
</reference>
<proteinExistence type="predicted"/>
<evidence type="ECO:0000313" key="1">
    <source>
        <dbReference type="EMBL" id="KAJ2796151.1"/>
    </source>
</evidence>
<protein>
    <submittedName>
        <fullName evidence="1">Carbamoyl-phosphate synthase</fullName>
    </submittedName>
</protein>
<gene>
    <name evidence="1" type="primary">URA2_3</name>
    <name evidence="1" type="ORF">H4S07_006302</name>
</gene>
<name>A0ACC1KW55_9FUNG</name>
<comment type="caution">
    <text evidence="1">The sequence shown here is derived from an EMBL/GenBank/DDBJ whole genome shotgun (WGS) entry which is preliminary data.</text>
</comment>
<feature type="non-terminal residue" evidence="1">
    <location>
        <position position="1"/>
    </location>
</feature>
<accession>A0ACC1KW55</accession>